<dbReference type="OrthoDB" id="9791355at2"/>
<dbReference type="InterPro" id="IPR050536">
    <property type="entry name" value="DtxR_MntR_Metal-Reg"/>
</dbReference>
<evidence type="ECO:0000313" key="11">
    <source>
        <dbReference type="EMBL" id="PEN08504.1"/>
    </source>
</evidence>
<name>A0A2H3NNK9_9BACT</name>
<dbReference type="InterPro" id="IPR036388">
    <property type="entry name" value="WH-like_DNA-bd_sf"/>
</dbReference>
<evidence type="ECO:0000256" key="3">
    <source>
        <dbReference type="ARBA" id="ARBA00011738"/>
    </source>
</evidence>
<comment type="subcellular location">
    <subcellularLocation>
        <location evidence="1">Cytoplasm</location>
    </subcellularLocation>
</comment>
<keyword evidence="12" id="KW-1185">Reference proteome</keyword>
<organism evidence="11 12">
    <name type="scientific">Longimonas halophila</name>
    <dbReference type="NCBI Taxonomy" id="1469170"/>
    <lineage>
        <taxon>Bacteria</taxon>
        <taxon>Pseudomonadati</taxon>
        <taxon>Rhodothermota</taxon>
        <taxon>Rhodothermia</taxon>
        <taxon>Rhodothermales</taxon>
        <taxon>Salisaetaceae</taxon>
        <taxon>Longimonas</taxon>
    </lineage>
</organism>
<evidence type="ECO:0000256" key="1">
    <source>
        <dbReference type="ARBA" id="ARBA00004496"/>
    </source>
</evidence>
<dbReference type="InterPro" id="IPR008988">
    <property type="entry name" value="Transcriptional_repressor_C"/>
</dbReference>
<gene>
    <name evidence="11" type="ORF">CRI93_05190</name>
</gene>
<evidence type="ECO:0000256" key="8">
    <source>
        <dbReference type="ARBA" id="ARBA00023163"/>
    </source>
</evidence>
<sequence>MRTPSIEDYLKTIYKLEAEGSGPPVSSGAIAEAMQVAPASASNMVRRLDDLGFIDYEAYAGATLTEPGRTVALEVIRHHRLLELYLKEVMGFDWAAVHHEAERLEHHISETFEDRIEEMLGHPTHDPHGHPIPTREGAVDALSTHTLADVAEGDTAVIDHVSDDDAEVLTLLEQRGLLPGTTVDVRETRPLEGLMVVAIDGDETIIGHPVANKVFVRPPAE</sequence>
<evidence type="ECO:0000256" key="4">
    <source>
        <dbReference type="ARBA" id="ARBA00022386"/>
    </source>
</evidence>
<dbReference type="SUPFAM" id="SSF46785">
    <property type="entry name" value="Winged helix' DNA-binding domain"/>
    <property type="match status" value="1"/>
</dbReference>
<dbReference type="SUPFAM" id="SSF47979">
    <property type="entry name" value="Iron-dependent repressor protein, dimerization domain"/>
    <property type="match status" value="1"/>
</dbReference>
<dbReference type="InterPro" id="IPR038157">
    <property type="entry name" value="FeoA_core_dom"/>
</dbReference>
<dbReference type="InterPro" id="IPR001367">
    <property type="entry name" value="Fe_dep_repressor"/>
</dbReference>
<dbReference type="InterPro" id="IPR022687">
    <property type="entry name" value="HTH_DTXR"/>
</dbReference>
<comment type="subunit">
    <text evidence="3">Homodimer.</text>
</comment>
<dbReference type="PANTHER" id="PTHR33238:SF7">
    <property type="entry name" value="IRON-DEPENDENT TRANSCRIPTIONAL REGULATOR"/>
    <property type="match status" value="1"/>
</dbReference>
<dbReference type="AlphaFoldDB" id="A0A2H3NNK9"/>
<dbReference type="GO" id="GO:0003677">
    <property type="term" value="F:DNA binding"/>
    <property type="evidence" value="ECO:0007669"/>
    <property type="project" value="UniProtKB-KW"/>
</dbReference>
<dbReference type="SMART" id="SM00899">
    <property type="entry name" value="FeoA"/>
    <property type="match status" value="1"/>
</dbReference>
<dbReference type="InterPro" id="IPR036390">
    <property type="entry name" value="WH_DNA-bd_sf"/>
</dbReference>
<dbReference type="GO" id="GO:0046914">
    <property type="term" value="F:transition metal ion binding"/>
    <property type="evidence" value="ECO:0007669"/>
    <property type="project" value="InterPro"/>
</dbReference>
<evidence type="ECO:0000313" key="12">
    <source>
        <dbReference type="Proteomes" id="UP000221024"/>
    </source>
</evidence>
<evidence type="ECO:0000256" key="7">
    <source>
        <dbReference type="ARBA" id="ARBA00023125"/>
    </source>
</evidence>
<dbReference type="GO" id="GO:0003700">
    <property type="term" value="F:DNA-binding transcription factor activity"/>
    <property type="evidence" value="ECO:0007669"/>
    <property type="project" value="InterPro"/>
</dbReference>
<keyword evidence="5" id="KW-0408">Iron</keyword>
<dbReference type="RefSeq" id="WP_098061546.1">
    <property type="nucleotide sequence ID" value="NZ_PDEP01000003.1"/>
</dbReference>
<evidence type="ECO:0000256" key="2">
    <source>
        <dbReference type="ARBA" id="ARBA00007871"/>
    </source>
</evidence>
<evidence type="ECO:0000256" key="5">
    <source>
        <dbReference type="ARBA" id="ARBA00023004"/>
    </source>
</evidence>
<dbReference type="Pfam" id="PF04023">
    <property type="entry name" value="FeoA"/>
    <property type="match status" value="1"/>
</dbReference>
<dbReference type="InterPro" id="IPR036421">
    <property type="entry name" value="Fe_dep_repressor_sf"/>
</dbReference>
<dbReference type="Proteomes" id="UP000221024">
    <property type="component" value="Unassembled WGS sequence"/>
</dbReference>
<dbReference type="EMBL" id="PDEP01000003">
    <property type="protein sequence ID" value="PEN08504.1"/>
    <property type="molecule type" value="Genomic_DNA"/>
</dbReference>
<dbReference type="Pfam" id="PF01325">
    <property type="entry name" value="Fe_dep_repress"/>
    <property type="match status" value="1"/>
</dbReference>
<dbReference type="Gene3D" id="2.30.30.90">
    <property type="match status" value="1"/>
</dbReference>
<feature type="domain" description="HTH dtxR-type" evidence="10">
    <location>
        <begin position="1"/>
        <end position="65"/>
    </location>
</feature>
<dbReference type="GO" id="GO:0005737">
    <property type="term" value="C:cytoplasm"/>
    <property type="evidence" value="ECO:0007669"/>
    <property type="project" value="UniProtKB-SubCell"/>
</dbReference>
<keyword evidence="6" id="KW-0805">Transcription regulation</keyword>
<dbReference type="GO" id="GO:0046983">
    <property type="term" value="F:protein dimerization activity"/>
    <property type="evidence" value="ECO:0007669"/>
    <property type="project" value="InterPro"/>
</dbReference>
<keyword evidence="7" id="KW-0238">DNA-binding</keyword>
<dbReference type="InterPro" id="IPR022689">
    <property type="entry name" value="Iron_dep_repressor"/>
</dbReference>
<accession>A0A2H3NNK9</accession>
<dbReference type="Pfam" id="PF02742">
    <property type="entry name" value="Fe_dep_repr_C"/>
    <property type="match status" value="1"/>
</dbReference>
<proteinExistence type="inferred from homology"/>
<dbReference type="PROSITE" id="PS50944">
    <property type="entry name" value="HTH_DTXR"/>
    <property type="match status" value="1"/>
</dbReference>
<comment type="similarity">
    <text evidence="2">Belongs to the DtxR/MntR family.</text>
</comment>
<comment type="caution">
    <text evidence="11">The sequence shown here is derived from an EMBL/GenBank/DDBJ whole genome shotgun (WGS) entry which is preliminary data.</text>
</comment>
<dbReference type="SUPFAM" id="SSF50037">
    <property type="entry name" value="C-terminal domain of transcriptional repressors"/>
    <property type="match status" value="1"/>
</dbReference>
<dbReference type="SMART" id="SM00529">
    <property type="entry name" value="HTH_DTXR"/>
    <property type="match status" value="1"/>
</dbReference>
<keyword evidence="8" id="KW-0804">Transcription</keyword>
<evidence type="ECO:0000256" key="6">
    <source>
        <dbReference type="ARBA" id="ARBA00023015"/>
    </source>
</evidence>
<dbReference type="PANTHER" id="PTHR33238">
    <property type="entry name" value="IRON (METAL) DEPENDENT REPRESSOR, DTXR FAMILY"/>
    <property type="match status" value="1"/>
</dbReference>
<dbReference type="Gene3D" id="1.10.10.10">
    <property type="entry name" value="Winged helix-like DNA-binding domain superfamily/Winged helix DNA-binding domain"/>
    <property type="match status" value="1"/>
</dbReference>
<comment type="function">
    <text evidence="9">In the presence of manganese, represses expression of mntH and mntS. Up-regulates expression of mntP.</text>
</comment>
<protein>
    <recommendedName>
        <fullName evidence="4">Transcriptional regulator MntR</fullName>
    </recommendedName>
</protein>
<reference evidence="11 12" key="1">
    <citation type="submission" date="2017-10" db="EMBL/GenBank/DDBJ databases">
        <title>Draft genome of Longimonas halophila.</title>
        <authorList>
            <person name="Goh K.M."/>
            <person name="Shamsir M.S."/>
            <person name="Lim S.W."/>
        </authorList>
    </citation>
    <scope>NUCLEOTIDE SEQUENCE [LARGE SCALE GENOMIC DNA]</scope>
    <source>
        <strain evidence="11 12">KCTC 42399</strain>
    </source>
</reference>
<evidence type="ECO:0000259" key="10">
    <source>
        <dbReference type="PROSITE" id="PS50944"/>
    </source>
</evidence>
<dbReference type="InterPro" id="IPR007167">
    <property type="entry name" value="Fe-transptr_FeoA-like"/>
</dbReference>
<evidence type="ECO:0000256" key="9">
    <source>
        <dbReference type="ARBA" id="ARBA00025185"/>
    </source>
</evidence>